<gene>
    <name evidence="4" type="ORF">IF1G_11150</name>
</gene>
<keyword evidence="2 3" id="KW-0040">ANK repeat</keyword>
<evidence type="ECO:0000313" key="4">
    <source>
        <dbReference type="EMBL" id="TQV90199.1"/>
    </source>
</evidence>
<accession>A0A545UL58</accession>
<dbReference type="EMBL" id="SPUK01000032">
    <property type="protein sequence ID" value="TQV90199.1"/>
    <property type="molecule type" value="Genomic_DNA"/>
</dbReference>
<dbReference type="InterPro" id="IPR036770">
    <property type="entry name" value="Ankyrin_rpt-contain_sf"/>
</dbReference>
<protein>
    <submittedName>
        <fullName evidence="4">Ankyrin repeats (3 copies) domain-containing protein</fullName>
    </submittedName>
</protein>
<dbReference type="Gene3D" id="1.25.40.20">
    <property type="entry name" value="Ankyrin repeat-containing domain"/>
    <property type="match status" value="1"/>
</dbReference>
<reference evidence="4 5" key="1">
    <citation type="journal article" date="2019" name="Appl. Microbiol. Biotechnol.">
        <title>Genome sequence of Isaria javanica and comparative genome analysis insights into family S53 peptidase evolution in fungal entomopathogens.</title>
        <authorList>
            <person name="Lin R."/>
            <person name="Zhang X."/>
            <person name="Xin B."/>
            <person name="Zou M."/>
            <person name="Gao Y."/>
            <person name="Qin F."/>
            <person name="Hu Q."/>
            <person name="Xie B."/>
            <person name="Cheng X."/>
        </authorList>
    </citation>
    <scope>NUCLEOTIDE SEQUENCE [LARGE SCALE GENOMIC DNA]</scope>
    <source>
        <strain evidence="4 5">IJ1G</strain>
    </source>
</reference>
<organism evidence="4 5">
    <name type="scientific">Cordyceps javanica</name>
    <dbReference type="NCBI Taxonomy" id="43265"/>
    <lineage>
        <taxon>Eukaryota</taxon>
        <taxon>Fungi</taxon>
        <taxon>Dikarya</taxon>
        <taxon>Ascomycota</taxon>
        <taxon>Pezizomycotina</taxon>
        <taxon>Sordariomycetes</taxon>
        <taxon>Hypocreomycetidae</taxon>
        <taxon>Hypocreales</taxon>
        <taxon>Cordycipitaceae</taxon>
        <taxon>Cordyceps</taxon>
    </lineage>
</organism>
<feature type="repeat" description="ANK" evidence="3">
    <location>
        <begin position="331"/>
        <end position="363"/>
    </location>
</feature>
<evidence type="ECO:0000256" key="1">
    <source>
        <dbReference type="ARBA" id="ARBA00022737"/>
    </source>
</evidence>
<dbReference type="PROSITE" id="PS50088">
    <property type="entry name" value="ANK_REPEAT"/>
    <property type="match status" value="2"/>
</dbReference>
<dbReference type="AlphaFoldDB" id="A0A545UL58"/>
<dbReference type="InterPro" id="IPR002110">
    <property type="entry name" value="Ankyrin_rpt"/>
</dbReference>
<proteinExistence type="predicted"/>
<dbReference type="Pfam" id="PF12796">
    <property type="entry name" value="Ank_2"/>
    <property type="match status" value="2"/>
</dbReference>
<name>A0A545UL58_9HYPO</name>
<dbReference type="PANTHER" id="PTHR24173">
    <property type="entry name" value="ANKYRIN REPEAT CONTAINING"/>
    <property type="match status" value="1"/>
</dbReference>
<keyword evidence="5" id="KW-1185">Reference proteome</keyword>
<dbReference type="SUPFAM" id="SSF48403">
    <property type="entry name" value="Ankyrin repeat"/>
    <property type="match status" value="1"/>
</dbReference>
<dbReference type="SMART" id="SM00248">
    <property type="entry name" value="ANK"/>
    <property type="match status" value="7"/>
</dbReference>
<dbReference type="Proteomes" id="UP000315783">
    <property type="component" value="Unassembled WGS sequence"/>
</dbReference>
<dbReference type="PANTHER" id="PTHR24173:SF74">
    <property type="entry name" value="ANKYRIN REPEAT DOMAIN-CONTAINING PROTEIN 16"/>
    <property type="match status" value="1"/>
</dbReference>
<evidence type="ECO:0000256" key="3">
    <source>
        <dbReference type="PROSITE-ProRule" id="PRU00023"/>
    </source>
</evidence>
<evidence type="ECO:0000313" key="5">
    <source>
        <dbReference type="Proteomes" id="UP000315783"/>
    </source>
</evidence>
<dbReference type="STRING" id="43265.A0A545UL58"/>
<sequence length="420" mass="47011">MPRRSPKFVRWTGVGSSAWRVRRGQIQDTVLGYSDQHGMHQPKKLQVAMRPGKPKRSQADPPKAKPYLCALPSELLLIVSKHLEIEGLYYFAQTCTYVRGAVGQHLYNERGQHLLLWAASEGKLARAKEVITHGEKININFKESRLTALALVIENYTPEREWFMKSSRMEEIDFTSTAELLLNHPDIDLEDETNGINMLKTAIQTGFGLAVDRLLRYCPSAVNAVLDGFGTPLTFAALLGRTDIIKLLIGRGADVNVRNGVGHTALAEAVFARKHEAANFLLEQHNTDLSKETNGIDVLEKAIESDLCPVVERLLQYHRDRGAYVNTPFDNGLTPLVTAAQWGREKIVDLLVRSEANVNQLTIQRSFDTGLTWTALSMAAKHGHENIVRRLLRCEDIQTDLNSADRRESGDAVFWAAAYS</sequence>
<dbReference type="PROSITE" id="PS50297">
    <property type="entry name" value="ANK_REP_REGION"/>
    <property type="match status" value="2"/>
</dbReference>
<keyword evidence="1" id="KW-0677">Repeat</keyword>
<comment type="caution">
    <text evidence="4">The sequence shown here is derived from an EMBL/GenBank/DDBJ whole genome shotgun (WGS) entry which is preliminary data.</text>
</comment>
<feature type="repeat" description="ANK" evidence="3">
    <location>
        <begin position="231"/>
        <end position="260"/>
    </location>
</feature>
<evidence type="ECO:0000256" key="2">
    <source>
        <dbReference type="ARBA" id="ARBA00023043"/>
    </source>
</evidence>